<reference evidence="1" key="1">
    <citation type="submission" date="2021-03" db="EMBL/GenBank/DDBJ databases">
        <title>Whole genome shotgun sequence of Actinoplanes consettensis NBRC 14913.</title>
        <authorList>
            <person name="Komaki H."/>
            <person name="Tamura T."/>
        </authorList>
    </citation>
    <scope>NUCLEOTIDE SEQUENCE</scope>
    <source>
        <strain evidence="1">NBRC 14913</strain>
    </source>
</reference>
<proteinExistence type="predicted"/>
<organism evidence="1 2">
    <name type="scientific">Winogradskya consettensis</name>
    <dbReference type="NCBI Taxonomy" id="113560"/>
    <lineage>
        <taxon>Bacteria</taxon>
        <taxon>Bacillati</taxon>
        <taxon>Actinomycetota</taxon>
        <taxon>Actinomycetes</taxon>
        <taxon>Micromonosporales</taxon>
        <taxon>Micromonosporaceae</taxon>
        <taxon>Winogradskya</taxon>
    </lineage>
</organism>
<dbReference type="RefSeq" id="WP_213002950.1">
    <property type="nucleotide sequence ID" value="NZ_BAAATW010000002.1"/>
</dbReference>
<sequence>MLEPVVDARVISTLAEALIGRAGESVAWGERDLFRPLARAYFRDRARALGGAGVPFTTLMLEAARVIADRLVEEALRPGGPGLSGLDSGAAGPGWLLRGDARTHRVIVEVLTGAGGWAPDRAFRLADLITGPVMRGGAFRLGDAA</sequence>
<evidence type="ECO:0000313" key="2">
    <source>
        <dbReference type="Proteomes" id="UP000680865"/>
    </source>
</evidence>
<dbReference type="Proteomes" id="UP000680865">
    <property type="component" value="Unassembled WGS sequence"/>
</dbReference>
<accession>A0A919W6G2</accession>
<dbReference type="EMBL" id="BOQP01000055">
    <property type="protein sequence ID" value="GIM83338.1"/>
    <property type="molecule type" value="Genomic_DNA"/>
</dbReference>
<evidence type="ECO:0000313" key="1">
    <source>
        <dbReference type="EMBL" id="GIM83338.1"/>
    </source>
</evidence>
<gene>
    <name evidence="1" type="ORF">Aco04nite_86040</name>
</gene>
<comment type="caution">
    <text evidence="1">The sequence shown here is derived from an EMBL/GenBank/DDBJ whole genome shotgun (WGS) entry which is preliminary data.</text>
</comment>
<dbReference type="AlphaFoldDB" id="A0A919W6G2"/>
<name>A0A919W6G2_9ACTN</name>
<protein>
    <submittedName>
        <fullName evidence="1">Uncharacterized protein</fullName>
    </submittedName>
</protein>
<keyword evidence="2" id="KW-1185">Reference proteome</keyword>